<accession>A0A852U4I0</accession>
<sequence length="324" mass="34936">MTQSATPSEKPRAGALRDLLEARLADSGLAPGARKLLLDAFEEEAGPSIAPKTAYLKSVAVRGFRGIGEHCRLDIAPKPGLTLVTGPNGSGKSSFAEGIEIALTGDNARWKSRSDIWRRSWRNLHHNGDPQVEVELFLPGDAEAATVHRAWQGEDVADSRAELRSSSGTTTLSSLGWEQGLSLYRPFLSYSELGQIISGRPSDMYDAVATILGLEALSTADKRLRERAKRLDTAVKQVNAEKPGLIEELSALDDPRAREAVDALTGHKPDPGTSHRTARPRRRAAGDAASAQRAERPRPGGRGGRGGTPAGRRPRGGRRPRLLW</sequence>
<dbReference type="InterPro" id="IPR038729">
    <property type="entry name" value="Rad50/SbcC_AAA"/>
</dbReference>
<dbReference type="EMBL" id="JACCCC010000001">
    <property type="protein sequence ID" value="NYE48860.1"/>
    <property type="molecule type" value="Genomic_DNA"/>
</dbReference>
<evidence type="ECO:0000313" key="6">
    <source>
        <dbReference type="EMBL" id="NYE48860.1"/>
    </source>
</evidence>
<evidence type="ECO:0000256" key="2">
    <source>
        <dbReference type="ARBA" id="ARBA00011322"/>
    </source>
</evidence>
<dbReference type="PANTHER" id="PTHR32114">
    <property type="entry name" value="ABC TRANSPORTER ABCH.3"/>
    <property type="match status" value="1"/>
</dbReference>
<dbReference type="Proteomes" id="UP000589036">
    <property type="component" value="Unassembled WGS sequence"/>
</dbReference>
<comment type="similarity">
    <text evidence="1">Belongs to the SMC family. SbcC subfamily.</text>
</comment>
<protein>
    <recommendedName>
        <fullName evidence="3">Nuclease SbcCD subunit C</fullName>
    </recommendedName>
</protein>
<evidence type="ECO:0000256" key="3">
    <source>
        <dbReference type="ARBA" id="ARBA00013368"/>
    </source>
</evidence>
<dbReference type="GO" id="GO:0006302">
    <property type="term" value="P:double-strand break repair"/>
    <property type="evidence" value="ECO:0007669"/>
    <property type="project" value="InterPro"/>
</dbReference>
<proteinExistence type="inferred from homology"/>
<keyword evidence="6" id="KW-0067">ATP-binding</keyword>
<dbReference type="SUPFAM" id="SSF52540">
    <property type="entry name" value="P-loop containing nucleoside triphosphate hydrolases"/>
    <property type="match status" value="1"/>
</dbReference>
<dbReference type="AlphaFoldDB" id="A0A852U4I0"/>
<reference evidence="6 7" key="1">
    <citation type="submission" date="2020-07" db="EMBL/GenBank/DDBJ databases">
        <title>Sequencing the genomes of 1000 actinobacteria strains.</title>
        <authorList>
            <person name="Klenk H.-P."/>
        </authorList>
    </citation>
    <scope>NUCLEOTIDE SEQUENCE [LARGE SCALE GENOMIC DNA]</scope>
    <source>
        <strain evidence="6 7">CXB654</strain>
    </source>
</reference>
<evidence type="ECO:0000256" key="4">
    <source>
        <dbReference type="SAM" id="MobiDB-lite"/>
    </source>
</evidence>
<keyword evidence="7" id="KW-1185">Reference proteome</keyword>
<dbReference type="RefSeq" id="WP_179644618.1">
    <property type="nucleotide sequence ID" value="NZ_BAAAYY010000010.1"/>
</dbReference>
<keyword evidence="6" id="KW-0547">Nucleotide-binding</keyword>
<comment type="caution">
    <text evidence="6">The sequence shown here is derived from an EMBL/GenBank/DDBJ whole genome shotgun (WGS) entry which is preliminary data.</text>
</comment>
<organism evidence="6 7">
    <name type="scientific">Spinactinospora alkalitolerans</name>
    <dbReference type="NCBI Taxonomy" id="687207"/>
    <lineage>
        <taxon>Bacteria</taxon>
        <taxon>Bacillati</taxon>
        <taxon>Actinomycetota</taxon>
        <taxon>Actinomycetes</taxon>
        <taxon>Streptosporangiales</taxon>
        <taxon>Nocardiopsidaceae</taxon>
        <taxon>Spinactinospora</taxon>
    </lineage>
</organism>
<evidence type="ECO:0000256" key="1">
    <source>
        <dbReference type="ARBA" id="ARBA00006930"/>
    </source>
</evidence>
<gene>
    <name evidence="6" type="ORF">HDA32_003980</name>
</gene>
<evidence type="ECO:0000313" key="7">
    <source>
        <dbReference type="Proteomes" id="UP000589036"/>
    </source>
</evidence>
<dbReference type="PANTHER" id="PTHR32114:SF2">
    <property type="entry name" value="ABC TRANSPORTER ABCH.3"/>
    <property type="match status" value="1"/>
</dbReference>
<name>A0A852U4I0_9ACTN</name>
<dbReference type="Pfam" id="PF13476">
    <property type="entry name" value="AAA_23"/>
    <property type="match status" value="1"/>
</dbReference>
<feature type="compositionally biased region" description="Basic residues" evidence="4">
    <location>
        <begin position="312"/>
        <end position="324"/>
    </location>
</feature>
<feature type="compositionally biased region" description="Gly residues" evidence="4">
    <location>
        <begin position="300"/>
        <end position="309"/>
    </location>
</feature>
<feature type="region of interest" description="Disordered" evidence="4">
    <location>
        <begin position="262"/>
        <end position="324"/>
    </location>
</feature>
<evidence type="ECO:0000259" key="5">
    <source>
        <dbReference type="Pfam" id="PF13476"/>
    </source>
</evidence>
<dbReference type="GO" id="GO:0016887">
    <property type="term" value="F:ATP hydrolysis activity"/>
    <property type="evidence" value="ECO:0007669"/>
    <property type="project" value="InterPro"/>
</dbReference>
<dbReference type="Gene3D" id="3.40.50.300">
    <property type="entry name" value="P-loop containing nucleotide triphosphate hydrolases"/>
    <property type="match status" value="1"/>
</dbReference>
<comment type="subunit">
    <text evidence="2">Heterodimer of SbcC and SbcD.</text>
</comment>
<dbReference type="InterPro" id="IPR027417">
    <property type="entry name" value="P-loop_NTPase"/>
</dbReference>
<dbReference type="GO" id="GO:0005524">
    <property type="term" value="F:ATP binding"/>
    <property type="evidence" value="ECO:0007669"/>
    <property type="project" value="UniProtKB-KW"/>
</dbReference>
<feature type="domain" description="Rad50/SbcC-type AAA" evidence="5">
    <location>
        <begin position="61"/>
        <end position="157"/>
    </location>
</feature>